<evidence type="ECO:0000256" key="1">
    <source>
        <dbReference type="ARBA" id="ARBA00006586"/>
    </source>
</evidence>
<keyword evidence="4" id="KW-0865">Zymogen</keyword>
<evidence type="ECO:0000313" key="7">
    <source>
        <dbReference type="EMBL" id="GHD38402.1"/>
    </source>
</evidence>
<proteinExistence type="inferred from homology"/>
<dbReference type="GO" id="GO:0016811">
    <property type="term" value="F:hydrolase activity, acting on carbon-nitrogen (but not peptide) bonds, in linear amides"/>
    <property type="evidence" value="ECO:0007669"/>
    <property type="project" value="InterPro"/>
</dbReference>
<evidence type="ECO:0000256" key="2">
    <source>
        <dbReference type="ARBA" id="ARBA00022729"/>
    </source>
</evidence>
<dbReference type="Gene3D" id="1.10.1400.10">
    <property type="match status" value="1"/>
</dbReference>
<feature type="signal peptide" evidence="6">
    <location>
        <begin position="1"/>
        <end position="21"/>
    </location>
</feature>
<dbReference type="EMBL" id="BMYM01000003">
    <property type="protein sequence ID" value="GHD38402.1"/>
    <property type="molecule type" value="Genomic_DNA"/>
</dbReference>
<dbReference type="InterPro" id="IPR002692">
    <property type="entry name" value="S45"/>
</dbReference>
<comment type="similarity">
    <text evidence="1">Belongs to the peptidase S45 family.</text>
</comment>
<comment type="caution">
    <text evidence="7">The sequence shown here is derived from an EMBL/GenBank/DDBJ whole genome shotgun (WGS) entry which is preliminary data.</text>
</comment>
<evidence type="ECO:0000256" key="3">
    <source>
        <dbReference type="ARBA" id="ARBA00022801"/>
    </source>
</evidence>
<dbReference type="PANTHER" id="PTHR34218">
    <property type="entry name" value="PEPTIDASE S45 PENICILLIN AMIDASE"/>
    <property type="match status" value="1"/>
</dbReference>
<dbReference type="InterPro" id="IPR014395">
    <property type="entry name" value="Pen/GL7ACA/AHL_acylase"/>
</dbReference>
<dbReference type="Gene3D" id="2.30.120.10">
    <property type="match status" value="1"/>
</dbReference>
<dbReference type="PIRSF" id="PIRSF001227">
    <property type="entry name" value="Pen_acylase"/>
    <property type="match status" value="1"/>
</dbReference>
<dbReference type="InterPro" id="IPR043147">
    <property type="entry name" value="Penicillin_amidase_A-knob"/>
</dbReference>
<dbReference type="Pfam" id="PF01804">
    <property type="entry name" value="Penicil_amidase"/>
    <property type="match status" value="1"/>
</dbReference>
<dbReference type="PANTHER" id="PTHR34218:SF3">
    <property type="entry name" value="ACYL-HOMOSERINE LACTONE ACYLASE PVDQ"/>
    <property type="match status" value="1"/>
</dbReference>
<evidence type="ECO:0000256" key="4">
    <source>
        <dbReference type="ARBA" id="ARBA00023145"/>
    </source>
</evidence>
<accession>A0A918XMN3</accession>
<evidence type="ECO:0000313" key="8">
    <source>
        <dbReference type="Proteomes" id="UP000644693"/>
    </source>
</evidence>
<reference evidence="7" key="2">
    <citation type="submission" date="2020-09" db="EMBL/GenBank/DDBJ databases">
        <authorList>
            <person name="Sun Q."/>
            <person name="Kim S."/>
        </authorList>
    </citation>
    <scope>NUCLEOTIDE SEQUENCE</scope>
    <source>
        <strain evidence="7">KCTC 23430</strain>
    </source>
</reference>
<keyword evidence="3" id="KW-0378">Hydrolase</keyword>
<dbReference type="AlphaFoldDB" id="A0A918XMN3"/>
<organism evidence="7 8">
    <name type="scientific">Parahalioglobus pacificus</name>
    <dbReference type="NCBI Taxonomy" id="930806"/>
    <lineage>
        <taxon>Bacteria</taxon>
        <taxon>Pseudomonadati</taxon>
        <taxon>Pseudomonadota</taxon>
        <taxon>Gammaproteobacteria</taxon>
        <taxon>Cellvibrionales</taxon>
        <taxon>Halieaceae</taxon>
        <taxon>Parahalioglobus</taxon>
    </lineage>
</organism>
<dbReference type="Proteomes" id="UP000644693">
    <property type="component" value="Unassembled WGS sequence"/>
</dbReference>
<evidence type="ECO:0000256" key="5">
    <source>
        <dbReference type="PIRSR" id="PIRSR001227-1"/>
    </source>
</evidence>
<dbReference type="PROSITE" id="PS51257">
    <property type="entry name" value="PROKAR_LIPOPROTEIN"/>
    <property type="match status" value="1"/>
</dbReference>
<reference evidence="7" key="1">
    <citation type="journal article" date="2014" name="Int. J. Syst. Evol. Microbiol.">
        <title>Complete genome sequence of Corynebacterium casei LMG S-19264T (=DSM 44701T), isolated from a smear-ripened cheese.</title>
        <authorList>
            <consortium name="US DOE Joint Genome Institute (JGI-PGF)"/>
            <person name="Walter F."/>
            <person name="Albersmeier A."/>
            <person name="Kalinowski J."/>
            <person name="Ruckert C."/>
        </authorList>
    </citation>
    <scope>NUCLEOTIDE SEQUENCE</scope>
    <source>
        <strain evidence="7">KCTC 23430</strain>
    </source>
</reference>
<keyword evidence="2 6" id="KW-0732">Signal</keyword>
<sequence>MFRRSLIAVACVAMVACSDSSDNNPPPPVEPIEPVVPDVTLSAEIRRTEFGIPHIKADDWTSLGYGFGYAYAQDNYCVTRREIVFASGRSAELFGEEEGSVESDFLFRYLNGSKEEFEERFVSQLPQFARDLAEGYARGMNRYLEETGVENLPEGDLGCRNAAWVTPFDATDLFFFLRREALRGSSDQGLVRSALLSVAGPDGGNAATPSAQGLEKVAASAAIATLPLRNLDQGSNALAIGSESTQNGSGLLLGNPHQPWFGAGAWYQAHLTLPGEYDVAGAALHGFPFIGIGFNKDVAWTHTVSLANRFSFYELKLNPDNPLQYEFDGELRDIVPQDVTIEVLLPDGTLESRSYTFYESHFGPIVNLKSVSSLLDGWPLFNGSVLAFRDANILTGIRGIQQWITKGQATSLDEYITALDEVGNPVFHEFAADRNGEAFYGEISAIPFVTQAQLDSCVNGIIGPLLAEATTNVIISLDGSTSDCEWGDDPAAPEGSNLYPANLLPQLRTRDYVGNSNNSYWLSNPAQPLEGFPTIMGPVGYEGLQQFLRTRIGHLMVEERKNATDGLSETPLFDLETLKGLMYANRVYGAEVVLDDVLQLCDDGMSADNPEACEVLSRWDRRVDLESRGAQVFNEFWAGIRREFPDPYQSVVANDEFWAVDFDPADPLNTPSGIDLTVEANRNLVTRVLFEATERLATRGLSLDAPWGDLQFLERNGARIPIHGGAGTMGVYGAISARLGDDGYANPSSGNSYIQAVTWDESDCPIADVVLVPSQSTDPESPHFADQTQLYSDKQWVRFPFCEEDITANQIGETLILEE</sequence>
<feature type="chain" id="PRO_5037594405" evidence="6">
    <location>
        <begin position="22"/>
        <end position="819"/>
    </location>
</feature>
<name>A0A918XMN3_9GAMM</name>
<dbReference type="SUPFAM" id="SSF56235">
    <property type="entry name" value="N-terminal nucleophile aminohydrolases (Ntn hydrolases)"/>
    <property type="match status" value="1"/>
</dbReference>
<protein>
    <submittedName>
        <fullName evidence="7">Aculeacin A acylase</fullName>
    </submittedName>
</protein>
<dbReference type="InterPro" id="IPR029055">
    <property type="entry name" value="Ntn_hydrolases_N"/>
</dbReference>
<feature type="active site" description="Nucleophile" evidence="5">
    <location>
        <position position="235"/>
    </location>
</feature>
<dbReference type="Gene3D" id="3.60.20.10">
    <property type="entry name" value="Glutamine Phosphoribosylpyrophosphate, subunit 1, domain 1"/>
    <property type="match status" value="1"/>
</dbReference>
<evidence type="ECO:0000256" key="6">
    <source>
        <dbReference type="SAM" id="SignalP"/>
    </source>
</evidence>
<dbReference type="RefSeq" id="WP_189478533.1">
    <property type="nucleotide sequence ID" value="NZ_BMYM01000003.1"/>
</dbReference>
<dbReference type="InterPro" id="IPR043146">
    <property type="entry name" value="Penicillin_amidase_N_B-knob"/>
</dbReference>
<gene>
    <name evidence="7" type="ORF">GCM10007053_28950</name>
</gene>
<dbReference type="InterPro" id="IPR023343">
    <property type="entry name" value="Penicillin_amidase_dom1"/>
</dbReference>
<dbReference type="Gene3D" id="1.10.439.10">
    <property type="entry name" value="Penicillin Amidohydrolase, domain 1"/>
    <property type="match status" value="1"/>
</dbReference>
<keyword evidence="8" id="KW-1185">Reference proteome</keyword>
<dbReference type="GO" id="GO:0017000">
    <property type="term" value="P:antibiotic biosynthetic process"/>
    <property type="evidence" value="ECO:0007669"/>
    <property type="project" value="InterPro"/>
</dbReference>